<dbReference type="Gene3D" id="2.30.180.10">
    <property type="entry name" value="FAS1 domain"/>
    <property type="match status" value="1"/>
</dbReference>
<dbReference type="GO" id="GO:0005615">
    <property type="term" value="C:extracellular space"/>
    <property type="evidence" value="ECO:0007669"/>
    <property type="project" value="TreeGrafter"/>
</dbReference>
<dbReference type="PROSITE" id="PS50213">
    <property type="entry name" value="FAS1"/>
    <property type="match status" value="1"/>
</dbReference>
<dbReference type="SUPFAM" id="SSF82153">
    <property type="entry name" value="FAS1 domain"/>
    <property type="match status" value="1"/>
</dbReference>
<dbReference type="Pfam" id="PF02469">
    <property type="entry name" value="Fasciclin"/>
    <property type="match status" value="1"/>
</dbReference>
<evidence type="ECO:0000313" key="4">
    <source>
        <dbReference type="Proteomes" id="UP000520814"/>
    </source>
</evidence>
<reference evidence="3 4" key="1">
    <citation type="submission" date="2020-08" db="EMBL/GenBank/DDBJ databases">
        <title>Genomic Encyclopedia of Type Strains, Phase IV (KMG-IV): sequencing the most valuable type-strain genomes for metagenomic binning, comparative biology and taxonomic classification.</title>
        <authorList>
            <person name="Goeker M."/>
        </authorList>
    </citation>
    <scope>NUCLEOTIDE SEQUENCE [LARGE SCALE GENOMIC DNA]</scope>
    <source>
        <strain evidence="3 4">DSM 23562</strain>
    </source>
</reference>
<keyword evidence="1" id="KW-0812">Transmembrane</keyword>
<dbReference type="PANTHER" id="PTHR10900">
    <property type="entry name" value="PERIOSTIN-RELATED"/>
    <property type="match status" value="1"/>
</dbReference>
<name>A0A7W9SR32_ARMRO</name>
<keyword evidence="1" id="KW-1133">Transmembrane helix</keyword>
<accession>A0A7W9SR32</accession>
<evidence type="ECO:0000256" key="1">
    <source>
        <dbReference type="SAM" id="Phobius"/>
    </source>
</evidence>
<gene>
    <name evidence="3" type="ORF">HNQ39_002264</name>
</gene>
<evidence type="ECO:0000259" key="2">
    <source>
        <dbReference type="PROSITE" id="PS50213"/>
    </source>
</evidence>
<proteinExistence type="predicted"/>
<dbReference type="InterPro" id="IPR000782">
    <property type="entry name" value="FAS1_domain"/>
</dbReference>
<dbReference type="Proteomes" id="UP000520814">
    <property type="component" value="Unassembled WGS sequence"/>
</dbReference>
<keyword evidence="4" id="KW-1185">Reference proteome</keyword>
<comment type="caution">
    <text evidence="3">The sequence shown here is derived from an EMBL/GenBank/DDBJ whole genome shotgun (WGS) entry which is preliminary data.</text>
</comment>
<feature type="domain" description="FAS1" evidence="2">
    <location>
        <begin position="88"/>
        <end position="224"/>
    </location>
</feature>
<evidence type="ECO:0000313" key="3">
    <source>
        <dbReference type="EMBL" id="MBB6050473.1"/>
    </source>
</evidence>
<dbReference type="EMBL" id="JACHGW010000002">
    <property type="protein sequence ID" value="MBB6050473.1"/>
    <property type="molecule type" value="Genomic_DNA"/>
</dbReference>
<protein>
    <submittedName>
        <fullName evidence="3">Putative surface protein with fasciclin (FAS1) repeats</fullName>
    </submittedName>
</protein>
<dbReference type="PANTHER" id="PTHR10900:SF77">
    <property type="entry name" value="FI19380P1"/>
    <property type="match status" value="1"/>
</dbReference>
<keyword evidence="1" id="KW-0472">Membrane</keyword>
<organism evidence="3 4">
    <name type="scientific">Armatimonas rosea</name>
    <dbReference type="NCBI Taxonomy" id="685828"/>
    <lineage>
        <taxon>Bacteria</taxon>
        <taxon>Bacillati</taxon>
        <taxon>Armatimonadota</taxon>
        <taxon>Armatimonadia</taxon>
        <taxon>Armatimonadales</taxon>
        <taxon>Armatimonadaceae</taxon>
        <taxon>Armatimonas</taxon>
    </lineage>
</organism>
<dbReference type="InterPro" id="IPR036378">
    <property type="entry name" value="FAS1_dom_sf"/>
</dbReference>
<dbReference type="AlphaFoldDB" id="A0A7W9SR32"/>
<sequence length="228" mass="22917">MKFKNRFIRMAMAFAIVGVVATQIPARPSVSLAADGYVDNGNGLLTLKGAGGAAVGGVLVGAVYGAIVNAGKTSGGATIKGAGLPGAASSIYEVISGTPDFSDLAKLIRNSGSVDKFSQGSLTIFAPTNSALAKALGANKVGLLGEAAGSDEAKKFLDSITVAGSYNLQRLKDAASQGKTLQSLSGDPLVLKLEGDKLTVNGIEILSNEYPASNGWVLSANGVVAAQD</sequence>
<dbReference type="RefSeq" id="WP_184195495.1">
    <property type="nucleotide sequence ID" value="NZ_JACHGW010000002.1"/>
</dbReference>
<dbReference type="InterPro" id="IPR050904">
    <property type="entry name" value="Adhesion/Biosynth-related"/>
</dbReference>
<feature type="transmembrane region" description="Helical" evidence="1">
    <location>
        <begin position="49"/>
        <end position="70"/>
    </location>
</feature>